<evidence type="ECO:0000256" key="2">
    <source>
        <dbReference type="ARBA" id="ARBA00023125"/>
    </source>
</evidence>
<dbReference type="InterPro" id="IPR003313">
    <property type="entry name" value="AraC-bd"/>
</dbReference>
<keyword evidence="3" id="KW-0804">Transcription</keyword>
<keyword evidence="2" id="KW-0238">DNA-binding</keyword>
<dbReference type="SUPFAM" id="SSF46689">
    <property type="entry name" value="Homeodomain-like"/>
    <property type="match status" value="2"/>
</dbReference>
<dbReference type="GO" id="GO:0043565">
    <property type="term" value="F:sequence-specific DNA binding"/>
    <property type="evidence" value="ECO:0007669"/>
    <property type="project" value="InterPro"/>
</dbReference>
<proteinExistence type="predicted"/>
<dbReference type="EMBL" id="CP162607">
    <property type="protein sequence ID" value="XDK35054.1"/>
    <property type="molecule type" value="Genomic_DNA"/>
</dbReference>
<protein>
    <submittedName>
        <fullName evidence="6">AraC family transcriptional regulator</fullName>
    </submittedName>
</protein>
<dbReference type="GO" id="GO:0003700">
    <property type="term" value="F:DNA-binding transcription factor activity"/>
    <property type="evidence" value="ECO:0007669"/>
    <property type="project" value="InterPro"/>
</dbReference>
<organism evidence="6">
    <name type="scientific">Pseudomonas sp. Hg7Tf</name>
    <dbReference type="NCBI Taxonomy" id="3236988"/>
    <lineage>
        <taxon>Bacteria</taxon>
        <taxon>Pseudomonadati</taxon>
        <taxon>Pseudomonadota</taxon>
        <taxon>Gammaproteobacteria</taxon>
        <taxon>Pseudomonadales</taxon>
        <taxon>Pseudomonadaceae</taxon>
        <taxon>Pseudomonas</taxon>
    </lineage>
</organism>
<dbReference type="AlphaFoldDB" id="A0AB39HXM1"/>
<dbReference type="Pfam" id="PF12833">
    <property type="entry name" value="HTH_18"/>
    <property type="match status" value="1"/>
</dbReference>
<dbReference type="Gene3D" id="1.10.10.60">
    <property type="entry name" value="Homeodomain-like"/>
    <property type="match status" value="1"/>
</dbReference>
<dbReference type="InterPro" id="IPR018060">
    <property type="entry name" value="HTH_AraC"/>
</dbReference>
<dbReference type="SMART" id="SM00342">
    <property type="entry name" value="HTH_ARAC"/>
    <property type="match status" value="1"/>
</dbReference>
<dbReference type="PANTHER" id="PTHR46796:SF2">
    <property type="entry name" value="TRANSCRIPTIONAL REGULATORY PROTEIN"/>
    <property type="match status" value="1"/>
</dbReference>
<dbReference type="PROSITE" id="PS01124">
    <property type="entry name" value="HTH_ARAC_FAMILY_2"/>
    <property type="match status" value="1"/>
</dbReference>
<accession>A0AB39HXM1</accession>
<evidence type="ECO:0000256" key="4">
    <source>
        <dbReference type="ARBA" id="ARBA00037345"/>
    </source>
</evidence>
<dbReference type="InterPro" id="IPR050204">
    <property type="entry name" value="AraC_XylS_family_regulators"/>
</dbReference>
<evidence type="ECO:0000313" key="6">
    <source>
        <dbReference type="EMBL" id="XDK35054.1"/>
    </source>
</evidence>
<dbReference type="PANTHER" id="PTHR46796">
    <property type="entry name" value="HTH-TYPE TRANSCRIPTIONAL ACTIVATOR RHAS-RELATED"/>
    <property type="match status" value="1"/>
</dbReference>
<evidence type="ECO:0000256" key="3">
    <source>
        <dbReference type="ARBA" id="ARBA00023163"/>
    </source>
</evidence>
<gene>
    <name evidence="6" type="ORF">AB4Y39_15175</name>
</gene>
<evidence type="ECO:0000256" key="1">
    <source>
        <dbReference type="ARBA" id="ARBA00023015"/>
    </source>
</evidence>
<reference evidence="6" key="1">
    <citation type="submission" date="2024-07" db="EMBL/GenBank/DDBJ databases">
        <title>Identification and characteristics of a novel species of coltsfoot's symbiotic bacteria.</title>
        <authorList>
            <person name="Juszczyk A."/>
            <person name="Jasielczuk I."/>
            <person name="Gurgul A."/>
            <person name="Rogala M."/>
            <person name="Kowalczyk A."/>
            <person name="Szmatola T."/>
            <person name="Kosecka-Strojek M."/>
            <person name="Arent Z."/>
            <person name="Latowski D."/>
        </authorList>
    </citation>
    <scope>NUCLEOTIDE SEQUENCE</scope>
    <source>
        <strain evidence="6">Hg7Tf</strain>
    </source>
</reference>
<name>A0AB39HXM1_9PSED</name>
<sequence>MALIAEPLHRCGLVESSWVRASAASFPRHTHDELVLGANLSGHEHIWLDGMHLDVPPGAVTLYNPLAVQGSTFGPEGVEYISLHLDVSALQRLMGDNNLGPTQGCPTFEQGVLQHATLYRSIVDFAAAPSEAEQEAALLQLLAELFAQDPVASGEQAPAIEQSVKFMRAHVDERLALDQLAQAAQMSKFHFVRCFKKAKGLGPLQYHMQLRLIEARRRLRAGAHPRDVALALGFYDQSHFINAFGRVMGVTPQAYCAAFRHA</sequence>
<dbReference type="SUPFAM" id="SSF51215">
    <property type="entry name" value="Regulatory protein AraC"/>
    <property type="match status" value="1"/>
</dbReference>
<dbReference type="Pfam" id="PF02311">
    <property type="entry name" value="AraC_binding"/>
    <property type="match status" value="1"/>
</dbReference>
<dbReference type="RefSeq" id="WP_045187572.1">
    <property type="nucleotide sequence ID" value="NZ_CP162607.1"/>
</dbReference>
<evidence type="ECO:0000259" key="5">
    <source>
        <dbReference type="PROSITE" id="PS01124"/>
    </source>
</evidence>
<dbReference type="InterPro" id="IPR037923">
    <property type="entry name" value="HTH-like"/>
</dbReference>
<keyword evidence="1" id="KW-0805">Transcription regulation</keyword>
<comment type="function">
    <text evidence="4">Regulatory protein of the TOL plasmid xyl operons. XylS activates the xylXYZLTEGFJQKIH operon required for the degradation of toluene, m-xylene and p-xylene.</text>
</comment>
<dbReference type="InterPro" id="IPR009057">
    <property type="entry name" value="Homeodomain-like_sf"/>
</dbReference>
<feature type="domain" description="HTH araC/xylS-type" evidence="5">
    <location>
        <begin position="161"/>
        <end position="258"/>
    </location>
</feature>